<reference evidence="2 3" key="1">
    <citation type="submission" date="2013-01" db="EMBL/GenBank/DDBJ databases">
        <authorList>
            <person name="Harkins D.M."/>
            <person name="Durkin A.S."/>
            <person name="Brinkac L.M."/>
            <person name="Haft D.H."/>
            <person name="Selengut J.D."/>
            <person name="Sanka R."/>
            <person name="DePew J."/>
            <person name="Purushe J."/>
            <person name="Chanthongthip A."/>
            <person name="Lattana O."/>
            <person name="Phetsouvanh R."/>
            <person name="Newton P.N."/>
            <person name="Vinetz J.M."/>
            <person name="Sutton G.G."/>
            <person name="Nierman W.C."/>
            <person name="Fouts D.E."/>
        </authorList>
    </citation>
    <scope>NUCLEOTIDE SEQUENCE [LARGE SCALE GENOMIC DNA]</scope>
    <source>
        <strain evidence="2 3">UI 13098</strain>
    </source>
</reference>
<dbReference type="EMBL" id="AHNU02000041">
    <property type="protein sequence ID" value="EMN90372.1"/>
    <property type="molecule type" value="Genomic_DNA"/>
</dbReference>
<organism evidence="2 3">
    <name type="scientific">Leptospira weilii str. UI 13098</name>
    <dbReference type="NCBI Taxonomy" id="1088542"/>
    <lineage>
        <taxon>Bacteria</taxon>
        <taxon>Pseudomonadati</taxon>
        <taxon>Spirochaetota</taxon>
        <taxon>Spirochaetia</taxon>
        <taxon>Leptospirales</taxon>
        <taxon>Leptospiraceae</taxon>
        <taxon>Leptospira</taxon>
    </lineage>
</organism>
<name>M6QND8_9LEPT</name>
<sequence>MRCRLKRKARSNGGTVPDSPFEITKKKPEDSFEYSGFRVVRRFITGIINPF</sequence>
<protein>
    <submittedName>
        <fullName evidence="2">Uncharacterized protein</fullName>
    </submittedName>
</protein>
<comment type="caution">
    <text evidence="2">The sequence shown here is derived from an EMBL/GenBank/DDBJ whole genome shotgun (WGS) entry which is preliminary data.</text>
</comment>
<accession>M6QND8</accession>
<evidence type="ECO:0000313" key="3">
    <source>
        <dbReference type="Proteomes" id="UP000012118"/>
    </source>
</evidence>
<feature type="region of interest" description="Disordered" evidence="1">
    <location>
        <begin position="1"/>
        <end position="22"/>
    </location>
</feature>
<gene>
    <name evidence="2" type="ORF">LEP1GSC108_2998</name>
</gene>
<dbReference type="AlphaFoldDB" id="M6QND8"/>
<feature type="compositionally biased region" description="Basic residues" evidence="1">
    <location>
        <begin position="1"/>
        <end position="10"/>
    </location>
</feature>
<dbReference type="Proteomes" id="UP000012118">
    <property type="component" value="Unassembled WGS sequence"/>
</dbReference>
<proteinExistence type="predicted"/>
<evidence type="ECO:0000313" key="2">
    <source>
        <dbReference type="EMBL" id="EMN90372.1"/>
    </source>
</evidence>
<keyword evidence="3" id="KW-1185">Reference proteome</keyword>
<evidence type="ECO:0000256" key="1">
    <source>
        <dbReference type="SAM" id="MobiDB-lite"/>
    </source>
</evidence>